<feature type="compositionally biased region" description="Basic and acidic residues" evidence="1">
    <location>
        <begin position="1420"/>
        <end position="1539"/>
    </location>
</feature>
<sequence length="1604" mass="177535">MENASQKHRSQSVESSSADISSPSHRTQPIVPTPNSFSPTTDRAESEYHSNKRKASTSSDGRPLRSPSIPMNDPHDHKRLKNLDNTSPIRSKSPSSVHSGSSSVAQSHNSRSTQVLENIDAQAPRDYTRVSSEGASLPRFNPDYKETSEPINSSEQALGQRGILDYGPRDSPQPLPSFRLPSMSSSFPSIHSRNTSPPSMHSPSGSFSFSANSMSPSGSAGGAVLSSSYEVGSGLGSSPSPKPSFPPIRGIPQYSREVPILPPISTPNVNSGKATFAPKSMSVSSILSSNSASDSSDVLRGSGDYEERPPADLHQQHPLDQFSPALKVEDQGSTKLATIITQSHPNIGHGQFQTDEPQFQKTEAASVGLNTLQVKYPETETASEEEEEIMEAGGVVNRDQSVVSSRGETPVSVIEPSEEFVPKQRFNKKPVSSDNGSGNTPQLIVRNNKLYDVMKSEDFHLGYTVYSPFKTLPILEGKENGLLEVRVPGIYLSFGNSKVRKQAIWGTDVYTDDSDVVAALVHSGFYTPPLPPLANGDLKLAMKNIDTLPHADHDLSVTIRVMPKLIKYASTVRYRIKSREWGDHDGVSFKIESVKVLKFGEALRKGRKQRKEFIKANELMRQRVMNCVVTNNPHLIYTGLYETSVSIKFNRNNVPCYKYHPNLILALQQEDVEEASVWNLNRFEQDILCLENTKNSYQLKRVPKSESVENSSSAQYQLRIQSSNEFDSTSETDFISLQWSDIVWVDQGILITAKCEPHQIEMIEGKVIPEGILIPIGFMYWITPEIIERMKAAIQLAKEALEAKAAAVVHQPEIPAPEPEVEIDEAKESEPANESEPTIEAKDTPEAEPAPMDSKIDSPTNTTEVVAVSTEIKETPNSPQAVDVAEDTIAKDTIEDIVMVDSAAVTDEAEVAAIPKTEEVESIPEEKEDTSVQSENVKTDLVEAPESQLVHPSEENSDSKTTEMEVVVKPEERKLHDNVEIVISQSIKNVENDNPTTVVESTVPDIPLSEPEPMDVVENDEATGTNAENPENEANIINPIEVQVDTETIPQVDIEAKNDPINSDENKPEESSQEVEDGEIESELNETNEDSKDDDKVSEEKVEIENNPVEEPPKAVATSEHISDNNPDLPGENKDPLPQSIDSLKPDTAILTHSEVINSPVNGSEKTPSPSDTPALPTDNDDQMIVSEQENDEDTEQKNESTDVVPSEIEAIVDSVSESKDNSLEDQSAPSKIEEGEIASLSEGEIVPEMESEPLEKVEPVEDSPSVEVEEVNESNELSNELEAGEISPEPMDIDTVHTLKSDLTNNQNESSSNSTSEHKESNELKNSPHSNNNHESQDEPVTEIAKSEPESPCESKSSEPGASSLPGDEEKQSEVKDTTAESPKSKGDSDMEEGEIDDDEGLNEPRPSPRPSQSTYRGSDFKYNTDDFRKAGPKEAKLKEKGDKPYGFYDRSERFKERFDYRRDDRKLDRGRDRPDEYKPYRREDRPRDRIRYERREDPTGVRSRNERYDRFTKTHERPNEFKEDKNRAGKDHPDSSRSHGSAPSDNEEGELIDQPSPSEVNLDEPITDKEIKSSQDPSRKIAEVVVNEKERTKDSPSETIAE</sequence>
<evidence type="ECO:0000313" key="2">
    <source>
        <dbReference type="EMBL" id="KAK9718798.1"/>
    </source>
</evidence>
<keyword evidence="3" id="KW-1185">Reference proteome</keyword>
<dbReference type="InterPro" id="IPR036609">
    <property type="entry name" value="LCCL_sf"/>
</dbReference>
<feature type="compositionally biased region" description="Low complexity" evidence="1">
    <location>
        <begin position="176"/>
        <end position="189"/>
    </location>
</feature>
<feature type="region of interest" description="Disordered" evidence="1">
    <location>
        <begin position="274"/>
        <end position="316"/>
    </location>
</feature>
<feature type="compositionally biased region" description="Polar residues" evidence="1">
    <location>
        <begin position="1155"/>
        <end position="1172"/>
    </location>
</feature>
<gene>
    <name evidence="2" type="ORF">K7432_005244</name>
</gene>
<feature type="compositionally biased region" description="Basic and acidic residues" evidence="1">
    <location>
        <begin position="1568"/>
        <end position="1598"/>
    </location>
</feature>
<feature type="compositionally biased region" description="Low complexity" evidence="1">
    <location>
        <begin position="196"/>
        <end position="228"/>
    </location>
</feature>
<feature type="compositionally biased region" description="Basic and acidic residues" evidence="1">
    <location>
        <begin position="1089"/>
        <end position="1104"/>
    </location>
</feature>
<dbReference type="EMBL" id="JASJQH010007077">
    <property type="protein sequence ID" value="KAK9718798.1"/>
    <property type="molecule type" value="Genomic_DNA"/>
</dbReference>
<feature type="compositionally biased region" description="Polar residues" evidence="1">
    <location>
        <begin position="12"/>
        <end position="27"/>
    </location>
</feature>
<comment type="caution">
    <text evidence="2">The sequence shown here is derived from an EMBL/GenBank/DDBJ whole genome shotgun (WGS) entry which is preliminary data.</text>
</comment>
<feature type="compositionally biased region" description="Low complexity" evidence="1">
    <location>
        <begin position="1351"/>
        <end position="1361"/>
    </location>
</feature>
<feature type="region of interest" description="Disordered" evidence="1">
    <location>
        <begin position="811"/>
        <end position="863"/>
    </location>
</feature>
<protein>
    <submittedName>
        <fullName evidence="2">Uncharacterized protein</fullName>
    </submittedName>
</protein>
<evidence type="ECO:0000313" key="3">
    <source>
        <dbReference type="Proteomes" id="UP001479436"/>
    </source>
</evidence>
<reference evidence="2 3" key="1">
    <citation type="submission" date="2023-04" db="EMBL/GenBank/DDBJ databases">
        <title>Genome of Basidiobolus ranarum AG-B5.</title>
        <authorList>
            <person name="Stajich J.E."/>
            <person name="Carter-House D."/>
            <person name="Gryganskyi A."/>
        </authorList>
    </citation>
    <scope>NUCLEOTIDE SEQUENCE [LARGE SCALE GENOMIC DNA]</scope>
    <source>
        <strain evidence="2 3">AG-B5</strain>
    </source>
</reference>
<feature type="region of interest" description="Disordered" evidence="1">
    <location>
        <begin position="993"/>
        <end position="1604"/>
    </location>
</feature>
<feature type="compositionally biased region" description="Acidic residues" evidence="1">
    <location>
        <begin position="1012"/>
        <end position="1021"/>
    </location>
</feature>
<feature type="region of interest" description="Disordered" evidence="1">
    <location>
        <begin position="941"/>
        <end position="971"/>
    </location>
</feature>
<name>A0ABR2W3J6_9FUNG</name>
<proteinExistence type="predicted"/>
<dbReference type="Gene3D" id="2.170.130.20">
    <property type="entry name" value="LCCL-like domain"/>
    <property type="match status" value="1"/>
</dbReference>
<dbReference type="Pfam" id="PF08642">
    <property type="entry name" value="Rxt3"/>
    <property type="match status" value="2"/>
</dbReference>
<accession>A0ABR2W3J6</accession>
<organism evidence="2 3">
    <name type="scientific">Basidiobolus ranarum</name>
    <dbReference type="NCBI Taxonomy" id="34480"/>
    <lineage>
        <taxon>Eukaryota</taxon>
        <taxon>Fungi</taxon>
        <taxon>Fungi incertae sedis</taxon>
        <taxon>Zoopagomycota</taxon>
        <taxon>Entomophthoromycotina</taxon>
        <taxon>Basidiobolomycetes</taxon>
        <taxon>Basidiobolales</taxon>
        <taxon>Basidiobolaceae</taxon>
        <taxon>Basidiobolus</taxon>
    </lineage>
</organism>
<dbReference type="InterPro" id="IPR013951">
    <property type="entry name" value="Rxt3"/>
</dbReference>
<feature type="compositionally biased region" description="Low complexity" evidence="1">
    <location>
        <begin position="280"/>
        <end position="296"/>
    </location>
</feature>
<feature type="compositionally biased region" description="Acidic residues" evidence="1">
    <location>
        <begin position="1391"/>
        <end position="1403"/>
    </location>
</feature>
<feature type="compositionally biased region" description="Basic and acidic residues" evidence="1">
    <location>
        <begin position="1054"/>
        <end position="1070"/>
    </location>
</feature>
<feature type="compositionally biased region" description="Basic and acidic residues" evidence="1">
    <location>
        <begin position="1369"/>
        <end position="1390"/>
    </location>
</feature>
<feature type="compositionally biased region" description="Basic and acidic residues" evidence="1">
    <location>
        <begin position="303"/>
        <end position="316"/>
    </location>
</feature>
<feature type="compositionally biased region" description="Low complexity" evidence="1">
    <location>
        <begin position="91"/>
        <end position="110"/>
    </location>
</feature>
<feature type="compositionally biased region" description="Basic residues" evidence="1">
    <location>
        <begin position="1"/>
        <end position="10"/>
    </location>
</feature>
<feature type="compositionally biased region" description="Low complexity" evidence="1">
    <location>
        <begin position="1026"/>
        <end position="1041"/>
    </location>
</feature>
<feature type="region of interest" description="Disordered" evidence="1">
    <location>
        <begin position="1"/>
        <end position="252"/>
    </location>
</feature>
<feature type="compositionally biased region" description="Basic and acidic residues" evidence="1">
    <location>
        <begin position="952"/>
        <end position="971"/>
    </location>
</feature>
<feature type="compositionally biased region" description="Polar residues" evidence="1">
    <location>
        <begin position="1325"/>
        <end position="1335"/>
    </location>
</feature>
<feature type="compositionally biased region" description="Low complexity" evidence="1">
    <location>
        <begin position="1306"/>
        <end position="1316"/>
    </location>
</feature>
<dbReference type="Proteomes" id="UP001479436">
    <property type="component" value="Unassembled WGS sequence"/>
</dbReference>
<evidence type="ECO:0000256" key="1">
    <source>
        <dbReference type="SAM" id="MobiDB-lite"/>
    </source>
</evidence>
<feature type="compositionally biased region" description="Acidic residues" evidence="1">
    <location>
        <begin position="1071"/>
        <end position="1088"/>
    </location>
</feature>